<feature type="signal peptide" evidence="1">
    <location>
        <begin position="1"/>
        <end position="21"/>
    </location>
</feature>
<dbReference type="Proteomes" id="UP001303760">
    <property type="component" value="Unassembled WGS sequence"/>
</dbReference>
<evidence type="ECO:0000313" key="3">
    <source>
        <dbReference type="Proteomes" id="UP001303760"/>
    </source>
</evidence>
<reference evidence="2" key="1">
    <citation type="journal article" date="2023" name="Mol. Phylogenet. Evol.">
        <title>Genome-scale phylogeny and comparative genomics of the fungal order Sordariales.</title>
        <authorList>
            <person name="Hensen N."/>
            <person name="Bonometti L."/>
            <person name="Westerberg I."/>
            <person name="Brannstrom I.O."/>
            <person name="Guillou S."/>
            <person name="Cros-Aarteil S."/>
            <person name="Calhoun S."/>
            <person name="Haridas S."/>
            <person name="Kuo A."/>
            <person name="Mondo S."/>
            <person name="Pangilinan J."/>
            <person name="Riley R."/>
            <person name="LaButti K."/>
            <person name="Andreopoulos B."/>
            <person name="Lipzen A."/>
            <person name="Chen C."/>
            <person name="Yan M."/>
            <person name="Daum C."/>
            <person name="Ng V."/>
            <person name="Clum A."/>
            <person name="Steindorff A."/>
            <person name="Ohm R.A."/>
            <person name="Martin F."/>
            <person name="Silar P."/>
            <person name="Natvig D.O."/>
            <person name="Lalanne C."/>
            <person name="Gautier V."/>
            <person name="Ament-Velasquez S.L."/>
            <person name="Kruys A."/>
            <person name="Hutchinson M.I."/>
            <person name="Powell A.J."/>
            <person name="Barry K."/>
            <person name="Miller A.N."/>
            <person name="Grigoriev I.V."/>
            <person name="Debuchy R."/>
            <person name="Gladieux P."/>
            <person name="Hiltunen Thoren M."/>
            <person name="Johannesson H."/>
        </authorList>
    </citation>
    <scope>NUCLEOTIDE SEQUENCE</scope>
    <source>
        <strain evidence="2">CBS 532.94</strain>
    </source>
</reference>
<evidence type="ECO:0008006" key="4">
    <source>
        <dbReference type="Google" id="ProtNLM"/>
    </source>
</evidence>
<protein>
    <recommendedName>
        <fullName evidence="4">AA1-like domain-containing protein</fullName>
    </recommendedName>
</protein>
<evidence type="ECO:0000256" key="1">
    <source>
        <dbReference type="SAM" id="SignalP"/>
    </source>
</evidence>
<organism evidence="2 3">
    <name type="scientific">Achaetomium macrosporum</name>
    <dbReference type="NCBI Taxonomy" id="79813"/>
    <lineage>
        <taxon>Eukaryota</taxon>
        <taxon>Fungi</taxon>
        <taxon>Dikarya</taxon>
        <taxon>Ascomycota</taxon>
        <taxon>Pezizomycotina</taxon>
        <taxon>Sordariomycetes</taxon>
        <taxon>Sordariomycetidae</taxon>
        <taxon>Sordariales</taxon>
        <taxon>Chaetomiaceae</taxon>
        <taxon>Achaetomium</taxon>
    </lineage>
</organism>
<proteinExistence type="predicted"/>
<dbReference type="AlphaFoldDB" id="A0AAN7C4Z4"/>
<gene>
    <name evidence="2" type="ORF">C8A03DRAFT_36651</name>
</gene>
<feature type="chain" id="PRO_5042880852" description="AA1-like domain-containing protein" evidence="1">
    <location>
        <begin position="22"/>
        <end position="203"/>
    </location>
</feature>
<accession>A0AAN7C4Z4</accession>
<keyword evidence="3" id="KW-1185">Reference proteome</keyword>
<comment type="caution">
    <text evidence="2">The sequence shown here is derived from an EMBL/GenBank/DDBJ whole genome shotgun (WGS) entry which is preliminary data.</text>
</comment>
<dbReference type="EMBL" id="MU860262">
    <property type="protein sequence ID" value="KAK4235506.1"/>
    <property type="molecule type" value="Genomic_DNA"/>
</dbReference>
<name>A0AAN7C4Z4_9PEZI</name>
<sequence>MPSATHVLSILSLVALPVVNPLPSHREGLLHDAGITMRNRAQFMDVSMLNFAPWSITELHILCSRPNTTADYTCNLTFHAFDPNSVKENKLTSGNCHISWSWDGHTHHNADLDGSNPVVGFRPCVNDQRTFIKSSVPDFWHPGNFTLQLIHHYHDNENFSYPWDYPTTFAQANILICEEQALQNRMEHRLPGSIDAPVVGCID</sequence>
<reference evidence="2" key="2">
    <citation type="submission" date="2023-05" db="EMBL/GenBank/DDBJ databases">
        <authorList>
            <consortium name="Lawrence Berkeley National Laboratory"/>
            <person name="Steindorff A."/>
            <person name="Hensen N."/>
            <person name="Bonometti L."/>
            <person name="Westerberg I."/>
            <person name="Brannstrom I.O."/>
            <person name="Guillou S."/>
            <person name="Cros-Aarteil S."/>
            <person name="Calhoun S."/>
            <person name="Haridas S."/>
            <person name="Kuo A."/>
            <person name="Mondo S."/>
            <person name="Pangilinan J."/>
            <person name="Riley R."/>
            <person name="Labutti K."/>
            <person name="Andreopoulos B."/>
            <person name="Lipzen A."/>
            <person name="Chen C."/>
            <person name="Yanf M."/>
            <person name="Daum C."/>
            <person name="Ng V."/>
            <person name="Clum A."/>
            <person name="Ohm R."/>
            <person name="Martin F."/>
            <person name="Silar P."/>
            <person name="Natvig D."/>
            <person name="Lalanne C."/>
            <person name="Gautier V."/>
            <person name="Ament-Velasquez S.L."/>
            <person name="Kruys A."/>
            <person name="Hutchinson M.I."/>
            <person name="Powell A.J."/>
            <person name="Barry K."/>
            <person name="Miller A.N."/>
            <person name="Grigoriev I.V."/>
            <person name="Debuchy R."/>
            <person name="Gladieux P."/>
            <person name="Thoren M.H."/>
            <person name="Johannesson H."/>
        </authorList>
    </citation>
    <scope>NUCLEOTIDE SEQUENCE</scope>
    <source>
        <strain evidence="2">CBS 532.94</strain>
    </source>
</reference>
<keyword evidence="1" id="KW-0732">Signal</keyword>
<evidence type="ECO:0000313" key="2">
    <source>
        <dbReference type="EMBL" id="KAK4235506.1"/>
    </source>
</evidence>